<dbReference type="EMBL" id="JAAONZ010000014">
    <property type="protein sequence ID" value="NHO67157.1"/>
    <property type="molecule type" value="Genomic_DNA"/>
</dbReference>
<keyword evidence="1" id="KW-0472">Membrane</keyword>
<dbReference type="Proteomes" id="UP000787472">
    <property type="component" value="Unassembled WGS sequence"/>
</dbReference>
<keyword evidence="3" id="KW-1185">Reference proteome</keyword>
<gene>
    <name evidence="2" type="ORF">G8770_16535</name>
</gene>
<reference evidence="2" key="1">
    <citation type="submission" date="2020-03" db="EMBL/GenBank/DDBJ databases">
        <authorList>
            <person name="Guo F."/>
        </authorList>
    </citation>
    <scope>NUCLEOTIDE SEQUENCE</scope>
    <source>
        <strain evidence="2">JCM 30134</strain>
    </source>
</reference>
<evidence type="ECO:0000313" key="2">
    <source>
        <dbReference type="EMBL" id="NHO67157.1"/>
    </source>
</evidence>
<accession>A0A9E5T3H5</accession>
<comment type="caution">
    <text evidence="2">The sequence shown here is derived from an EMBL/GenBank/DDBJ whole genome shotgun (WGS) entry which is preliminary data.</text>
</comment>
<dbReference type="RefSeq" id="WP_167189311.1">
    <property type="nucleotide sequence ID" value="NZ_JAAONZ010000014.1"/>
</dbReference>
<evidence type="ECO:0000256" key="1">
    <source>
        <dbReference type="SAM" id="Phobius"/>
    </source>
</evidence>
<protein>
    <submittedName>
        <fullName evidence="2">Flp family type IVb pilin</fullName>
    </submittedName>
</protein>
<keyword evidence="1" id="KW-0812">Transmembrane</keyword>
<proteinExistence type="predicted"/>
<evidence type="ECO:0000313" key="3">
    <source>
        <dbReference type="Proteomes" id="UP000787472"/>
    </source>
</evidence>
<feature type="transmembrane region" description="Helical" evidence="1">
    <location>
        <begin position="21"/>
        <end position="41"/>
    </location>
</feature>
<sequence>MTDFKHKIMDFLRDEEGLETVEYAVAGSLIVAGSVAAFTLLGDNVAAAINSLAAVITPVP</sequence>
<keyword evidence="1" id="KW-1133">Transmembrane helix</keyword>
<dbReference type="AlphaFoldDB" id="A0A9E5T3H5"/>
<organism evidence="2 3">
    <name type="scientific">Pseudomaricurvus hydrocarbonicus</name>
    <dbReference type="NCBI Taxonomy" id="1470433"/>
    <lineage>
        <taxon>Bacteria</taxon>
        <taxon>Pseudomonadati</taxon>
        <taxon>Pseudomonadota</taxon>
        <taxon>Gammaproteobacteria</taxon>
        <taxon>Cellvibrionales</taxon>
        <taxon>Cellvibrionaceae</taxon>
        <taxon>Pseudomaricurvus</taxon>
    </lineage>
</organism>
<name>A0A9E5T3H5_9GAMM</name>